<keyword evidence="4" id="KW-0813">Transport</keyword>
<dbReference type="InterPro" id="IPR026022">
    <property type="entry name" value="PhoU_dom"/>
</dbReference>
<evidence type="ECO:0000259" key="7">
    <source>
        <dbReference type="SMART" id="SM00226"/>
    </source>
</evidence>
<dbReference type="PANTHER" id="PTHR42930">
    <property type="entry name" value="PHOSPHATE-SPECIFIC TRANSPORT SYSTEM ACCESSORY PROTEIN PHOU"/>
    <property type="match status" value="1"/>
</dbReference>
<dbReference type="InterPro" id="IPR028366">
    <property type="entry name" value="PhoU"/>
</dbReference>
<evidence type="ECO:0000256" key="6">
    <source>
        <dbReference type="ARBA" id="ARBA00022592"/>
    </source>
</evidence>
<dbReference type="SUPFAM" id="SSF52788">
    <property type="entry name" value="Phosphotyrosine protein phosphatases I"/>
    <property type="match status" value="1"/>
</dbReference>
<dbReference type="FunFam" id="1.20.58.220:FF:000004">
    <property type="entry name" value="Phosphate-specific transport system accessory protein PhoU"/>
    <property type="match status" value="1"/>
</dbReference>
<dbReference type="SUPFAM" id="SSF109755">
    <property type="entry name" value="PhoU-like"/>
    <property type="match status" value="1"/>
</dbReference>
<reference evidence="8 9" key="1">
    <citation type="journal article" date="2019" name="Nat. Microbiol.">
        <title>Mediterranean grassland soil C-N compound turnover is dependent on rainfall and depth, and is mediated by genomically divergent microorganisms.</title>
        <authorList>
            <person name="Diamond S."/>
            <person name="Andeer P.F."/>
            <person name="Li Z."/>
            <person name="Crits-Christoph A."/>
            <person name="Burstein D."/>
            <person name="Anantharaman K."/>
            <person name="Lane K.R."/>
            <person name="Thomas B.C."/>
            <person name="Pan C."/>
            <person name="Northen T.R."/>
            <person name="Banfield J.F."/>
        </authorList>
    </citation>
    <scope>NUCLEOTIDE SEQUENCE [LARGE SCALE GENOMIC DNA]</scope>
    <source>
        <strain evidence="8">WS_3</strain>
    </source>
</reference>
<feature type="domain" description="Phosphotyrosine protein phosphatase I" evidence="7">
    <location>
        <begin position="226"/>
        <end position="360"/>
    </location>
</feature>
<organism evidence="8 9">
    <name type="scientific">Eiseniibacteriota bacterium</name>
    <dbReference type="NCBI Taxonomy" id="2212470"/>
    <lineage>
        <taxon>Bacteria</taxon>
        <taxon>Candidatus Eiseniibacteriota</taxon>
    </lineage>
</organism>
<dbReference type="Gene3D" id="1.20.58.220">
    <property type="entry name" value="Phosphate transport system protein phou homolog 2, domain 2"/>
    <property type="match status" value="1"/>
</dbReference>
<accession>A0A538S9Z5</accession>
<dbReference type="Pfam" id="PF01451">
    <property type="entry name" value="LMWPc"/>
    <property type="match status" value="1"/>
</dbReference>
<comment type="similarity">
    <text evidence="2">Belongs to the PhoU family.</text>
</comment>
<dbReference type="NCBIfam" id="TIGR02135">
    <property type="entry name" value="phoU_full"/>
    <property type="match status" value="1"/>
</dbReference>
<dbReference type="InterPro" id="IPR036196">
    <property type="entry name" value="Ptyr_pPase_sf"/>
</dbReference>
<dbReference type="InterPro" id="IPR038078">
    <property type="entry name" value="PhoU-like_sf"/>
</dbReference>
<dbReference type="InterPro" id="IPR023485">
    <property type="entry name" value="Ptyr_pPase"/>
</dbReference>
<proteinExistence type="inferred from homology"/>
<protein>
    <submittedName>
        <fullName evidence="8">Phosphate signaling complex protein PhoU</fullName>
    </submittedName>
</protein>
<keyword evidence="5" id="KW-0963">Cytoplasm</keyword>
<gene>
    <name evidence="8" type="primary">phoU</name>
    <name evidence="8" type="ORF">E6K73_12545</name>
</gene>
<sequence>MMKGHLEASLQEDLDEIRQKVVEMGGLAEGAVGSSIRAVLGRDRHLAYAVILRDRYIDEVEKQLDRLCLRFLVRHQPAAGLLRFAYTSIRINLELERVGDYAEAIAREALRLSQIETPLPLDRLQQIADLAEPMLHDAIQSFIDQDAELASKIIETDEAVDLVRDKLIKDFTRDFREGQLPFEALYPLIMVIRRLERVSDQARNISLETLYLCTGEIAKHPRSGALQVLFVDERSSCRSLMAEYIGNSLSEPGFAFSSAGLEPLPIGRATAGFMASKGFDITRAVPRAVTSVENLDHQDVIVLLAPEARRAFPRRPRKAVLLEWPLEDPSLVQGTEVEVRTAYEKAYTFIEGQIRDLVSAIRDTGRP</sequence>
<dbReference type="GO" id="GO:0006817">
    <property type="term" value="P:phosphate ion transport"/>
    <property type="evidence" value="ECO:0007669"/>
    <property type="project" value="UniProtKB-KW"/>
</dbReference>
<comment type="caution">
    <text evidence="8">The sequence shown here is derived from an EMBL/GenBank/DDBJ whole genome shotgun (WGS) entry which is preliminary data.</text>
</comment>
<evidence type="ECO:0000256" key="3">
    <source>
        <dbReference type="ARBA" id="ARBA00011738"/>
    </source>
</evidence>
<evidence type="ECO:0000256" key="4">
    <source>
        <dbReference type="ARBA" id="ARBA00022448"/>
    </source>
</evidence>
<dbReference type="GO" id="GO:0045936">
    <property type="term" value="P:negative regulation of phosphate metabolic process"/>
    <property type="evidence" value="ECO:0007669"/>
    <property type="project" value="InterPro"/>
</dbReference>
<dbReference type="Proteomes" id="UP000320184">
    <property type="component" value="Unassembled WGS sequence"/>
</dbReference>
<dbReference type="GO" id="GO:0030643">
    <property type="term" value="P:intracellular phosphate ion homeostasis"/>
    <property type="evidence" value="ECO:0007669"/>
    <property type="project" value="InterPro"/>
</dbReference>
<dbReference type="EMBL" id="VBOT01000152">
    <property type="protein sequence ID" value="TMQ48192.1"/>
    <property type="molecule type" value="Genomic_DNA"/>
</dbReference>
<dbReference type="AlphaFoldDB" id="A0A538S9Z5"/>
<evidence type="ECO:0000256" key="1">
    <source>
        <dbReference type="ARBA" id="ARBA00004496"/>
    </source>
</evidence>
<dbReference type="PANTHER" id="PTHR42930:SF3">
    <property type="entry name" value="PHOSPHATE-SPECIFIC TRANSPORT SYSTEM ACCESSORY PROTEIN PHOU"/>
    <property type="match status" value="1"/>
</dbReference>
<name>A0A538S9Z5_UNCEI</name>
<comment type="subcellular location">
    <subcellularLocation>
        <location evidence="1">Cytoplasm</location>
    </subcellularLocation>
</comment>
<evidence type="ECO:0000256" key="5">
    <source>
        <dbReference type="ARBA" id="ARBA00022490"/>
    </source>
</evidence>
<evidence type="ECO:0000313" key="9">
    <source>
        <dbReference type="Proteomes" id="UP000320184"/>
    </source>
</evidence>
<evidence type="ECO:0000256" key="2">
    <source>
        <dbReference type="ARBA" id="ARBA00008107"/>
    </source>
</evidence>
<dbReference type="Gene3D" id="3.40.50.2300">
    <property type="match status" value="1"/>
</dbReference>
<dbReference type="SMART" id="SM00226">
    <property type="entry name" value="LMWPc"/>
    <property type="match status" value="1"/>
</dbReference>
<dbReference type="GO" id="GO:0005737">
    <property type="term" value="C:cytoplasm"/>
    <property type="evidence" value="ECO:0007669"/>
    <property type="project" value="UniProtKB-SubCell"/>
</dbReference>
<evidence type="ECO:0000313" key="8">
    <source>
        <dbReference type="EMBL" id="TMQ48192.1"/>
    </source>
</evidence>
<comment type="subunit">
    <text evidence="3">Homodimer.</text>
</comment>
<keyword evidence="6" id="KW-0592">Phosphate transport</keyword>
<dbReference type="Pfam" id="PF01895">
    <property type="entry name" value="PhoU"/>
    <property type="match status" value="2"/>
</dbReference>